<gene>
    <name evidence="10" type="ORF">OS493_036391</name>
</gene>
<dbReference type="InterPro" id="IPR050196">
    <property type="entry name" value="Cytochrome_P450_Monoox"/>
</dbReference>
<evidence type="ECO:0000256" key="9">
    <source>
        <dbReference type="SAM" id="Phobius"/>
    </source>
</evidence>
<dbReference type="SUPFAM" id="SSF48264">
    <property type="entry name" value="Cytochrome P450"/>
    <property type="match status" value="1"/>
</dbReference>
<keyword evidence="11" id="KW-1185">Reference proteome</keyword>
<dbReference type="AlphaFoldDB" id="A0A9W9ZWC9"/>
<protein>
    <recommendedName>
        <fullName evidence="12">Cytochrome P450</fullName>
    </recommendedName>
</protein>
<evidence type="ECO:0000256" key="2">
    <source>
        <dbReference type="ARBA" id="ARBA00010617"/>
    </source>
</evidence>
<dbReference type="PRINTS" id="PR00463">
    <property type="entry name" value="EP450I"/>
</dbReference>
<evidence type="ECO:0000256" key="1">
    <source>
        <dbReference type="ARBA" id="ARBA00001971"/>
    </source>
</evidence>
<dbReference type="GO" id="GO:0020037">
    <property type="term" value="F:heme binding"/>
    <property type="evidence" value="ECO:0007669"/>
    <property type="project" value="InterPro"/>
</dbReference>
<accession>A0A9W9ZWC9</accession>
<dbReference type="Proteomes" id="UP001163046">
    <property type="component" value="Unassembled WGS sequence"/>
</dbReference>
<dbReference type="GO" id="GO:0005506">
    <property type="term" value="F:iron ion binding"/>
    <property type="evidence" value="ECO:0007669"/>
    <property type="project" value="InterPro"/>
</dbReference>
<comment type="cofactor">
    <cofactor evidence="1 8">
        <name>heme</name>
        <dbReference type="ChEBI" id="CHEBI:30413"/>
    </cofactor>
</comment>
<dbReference type="FunFam" id="1.10.630.10:FF:000182">
    <property type="entry name" value="Cytochrome P450 3A4"/>
    <property type="match status" value="1"/>
</dbReference>
<proteinExistence type="inferred from homology"/>
<dbReference type="PANTHER" id="PTHR24291">
    <property type="entry name" value="CYTOCHROME P450 FAMILY 4"/>
    <property type="match status" value="1"/>
</dbReference>
<evidence type="ECO:0000256" key="5">
    <source>
        <dbReference type="ARBA" id="ARBA00023002"/>
    </source>
</evidence>
<evidence type="ECO:0008006" key="12">
    <source>
        <dbReference type="Google" id="ProtNLM"/>
    </source>
</evidence>
<dbReference type="Gene3D" id="1.10.630.10">
    <property type="entry name" value="Cytochrome P450"/>
    <property type="match status" value="1"/>
</dbReference>
<dbReference type="OrthoDB" id="1470350at2759"/>
<name>A0A9W9ZWC9_9CNID</name>
<dbReference type="Pfam" id="PF00067">
    <property type="entry name" value="p450"/>
    <property type="match status" value="1"/>
</dbReference>
<organism evidence="10 11">
    <name type="scientific">Desmophyllum pertusum</name>
    <dbReference type="NCBI Taxonomy" id="174260"/>
    <lineage>
        <taxon>Eukaryota</taxon>
        <taxon>Metazoa</taxon>
        <taxon>Cnidaria</taxon>
        <taxon>Anthozoa</taxon>
        <taxon>Hexacorallia</taxon>
        <taxon>Scleractinia</taxon>
        <taxon>Caryophylliina</taxon>
        <taxon>Caryophylliidae</taxon>
        <taxon>Desmophyllum</taxon>
    </lineage>
</organism>
<reference evidence="10" key="1">
    <citation type="submission" date="2023-01" db="EMBL/GenBank/DDBJ databases">
        <title>Genome assembly of the deep-sea coral Lophelia pertusa.</title>
        <authorList>
            <person name="Herrera S."/>
            <person name="Cordes E."/>
        </authorList>
    </citation>
    <scope>NUCLEOTIDE SEQUENCE</scope>
    <source>
        <strain evidence="10">USNM1676648</strain>
        <tissue evidence="10">Polyp</tissue>
    </source>
</reference>
<evidence type="ECO:0000256" key="8">
    <source>
        <dbReference type="PIRSR" id="PIRSR602401-1"/>
    </source>
</evidence>
<dbReference type="EMBL" id="MU825456">
    <property type="protein sequence ID" value="KAJ7388675.1"/>
    <property type="molecule type" value="Genomic_DNA"/>
</dbReference>
<keyword evidence="9" id="KW-0812">Transmembrane</keyword>
<comment type="similarity">
    <text evidence="2">Belongs to the cytochrome P450 family.</text>
</comment>
<keyword evidence="6 8" id="KW-0408">Iron</keyword>
<feature type="transmembrane region" description="Helical" evidence="9">
    <location>
        <begin position="23"/>
        <end position="42"/>
    </location>
</feature>
<feature type="binding site" description="axial binding residue" evidence="8">
    <location>
        <position position="464"/>
    </location>
    <ligand>
        <name>heme</name>
        <dbReference type="ChEBI" id="CHEBI:30413"/>
    </ligand>
    <ligandPart>
        <name>Fe</name>
        <dbReference type="ChEBI" id="CHEBI:18248"/>
    </ligandPart>
</feature>
<keyword evidence="4 8" id="KW-0479">Metal-binding</keyword>
<dbReference type="GO" id="GO:0004497">
    <property type="term" value="F:monooxygenase activity"/>
    <property type="evidence" value="ECO:0007669"/>
    <property type="project" value="UniProtKB-KW"/>
</dbReference>
<dbReference type="InterPro" id="IPR001128">
    <property type="entry name" value="Cyt_P450"/>
</dbReference>
<evidence type="ECO:0000256" key="3">
    <source>
        <dbReference type="ARBA" id="ARBA00022617"/>
    </source>
</evidence>
<evidence type="ECO:0000256" key="6">
    <source>
        <dbReference type="ARBA" id="ARBA00023004"/>
    </source>
</evidence>
<dbReference type="InterPro" id="IPR002401">
    <property type="entry name" value="Cyt_P450_E_grp-I"/>
</dbReference>
<keyword evidence="7" id="KW-0503">Monooxygenase</keyword>
<evidence type="ECO:0000313" key="11">
    <source>
        <dbReference type="Proteomes" id="UP001163046"/>
    </source>
</evidence>
<dbReference type="PANTHER" id="PTHR24291:SF175">
    <property type="entry name" value="CYTOCHROME P450"/>
    <property type="match status" value="1"/>
</dbReference>
<dbReference type="InterPro" id="IPR036396">
    <property type="entry name" value="Cyt_P450_sf"/>
</dbReference>
<evidence type="ECO:0000256" key="7">
    <source>
        <dbReference type="ARBA" id="ARBA00023033"/>
    </source>
</evidence>
<sequence>MTQDHVMAAAFELIVGELLEWKLVFLAVPTLIIAWLICKFLFLDAFMTPLRNLPGPPPSRMFLGNLLELKRKGFLDGTLEWSKKYGGIFVMWLRPDKPAVFLTDIDLLKQVLVTNCYKYYRPPFLRLVIPPLGNSLLTSNGKDHAWQRKMINPAFSYANLKGMVPCMKTAADDLVQLWKEKLRQSQKSYADVMVHSDLTRLAMDVIGQSAFGYQFKSILEGETEITKAFTHLTTGVDPTRSSLLTLPFYDYLPFEENRLRRNAAQITNDVVMKVIKERRQMKQMGKQPTRRDLLDIAMDMVDDQTGVGMDDEQLRAQVFTFLFAGHETTGVSMSWTLYELAKRPEIQEKIRKEANEVLGDGTDITWAKLDELHYLSNIIKESMRLYPAASMVGRFSTQDDTLGGFHIPANTTILCGIHAVQRSEKYWPDPNTFKPERFENLTKEQESMVRYILMPFSSFGPRVCIGNKLATAEMRVVLSSLIQNFSFTPVPGFPEVTPKIMGTTKPYPSLQLRINAVKYDA</sequence>
<evidence type="ECO:0000313" key="10">
    <source>
        <dbReference type="EMBL" id="KAJ7388675.1"/>
    </source>
</evidence>
<dbReference type="GO" id="GO:0016705">
    <property type="term" value="F:oxidoreductase activity, acting on paired donors, with incorporation or reduction of molecular oxygen"/>
    <property type="evidence" value="ECO:0007669"/>
    <property type="project" value="InterPro"/>
</dbReference>
<keyword evidence="5" id="KW-0560">Oxidoreductase</keyword>
<comment type="caution">
    <text evidence="10">The sequence shown here is derived from an EMBL/GenBank/DDBJ whole genome shotgun (WGS) entry which is preliminary data.</text>
</comment>
<keyword evidence="9" id="KW-0472">Membrane</keyword>
<keyword evidence="9" id="KW-1133">Transmembrane helix</keyword>
<evidence type="ECO:0000256" key="4">
    <source>
        <dbReference type="ARBA" id="ARBA00022723"/>
    </source>
</evidence>
<dbReference type="PRINTS" id="PR00385">
    <property type="entry name" value="P450"/>
</dbReference>
<keyword evidence="3 8" id="KW-0349">Heme</keyword>